<dbReference type="EMBL" id="PVWQ01000015">
    <property type="protein sequence ID" value="RDW63132.1"/>
    <property type="molecule type" value="Genomic_DNA"/>
</dbReference>
<dbReference type="Proteomes" id="UP000256690">
    <property type="component" value="Unassembled WGS sequence"/>
</dbReference>
<keyword evidence="2" id="KW-0408">Iron</keyword>
<protein>
    <recommendedName>
        <fullName evidence="5">Cytochrome P450</fullName>
    </recommendedName>
</protein>
<evidence type="ECO:0000256" key="1">
    <source>
        <dbReference type="ARBA" id="ARBA00010617"/>
    </source>
</evidence>
<dbReference type="GO" id="GO:0016705">
    <property type="term" value="F:oxidoreductase activity, acting on paired donors, with incorporation or reduction of molecular oxygen"/>
    <property type="evidence" value="ECO:0007669"/>
    <property type="project" value="InterPro"/>
</dbReference>
<dbReference type="OrthoDB" id="1470350at2759"/>
<proteinExistence type="inferred from homology"/>
<dbReference type="RefSeq" id="XP_026599321.1">
    <property type="nucleotide sequence ID" value="XM_026752259.1"/>
</dbReference>
<keyword evidence="4" id="KW-1185">Reference proteome</keyword>
<sequence length="482" mass="54383">MSTSIHYPTFLAPGHGLRLRLHEQYGPVVRVAPNEVTFAHPGAYADILLPRSENNQQQFVKDPVWWGRLPGHPDSLFNVISPEKHALMRRTLSPGFTARALRQQEPFIQKYVNLLVAQLQDLVTEGEGVEVNMTPWFNYTAFDIFGDLAFGESFDCLQHSRHHPWVALLFNSIKAAVVVISTRYYPLVESILLKCVPPSMREIQRDRYQQIVDKVQRRLSWELQRPDLMSHLIDEGGALRLDAGEIFATFMMLTTAGSETTATALTGMFNYLVNHSTSSLRQLENEIRGAFSSTEDITLEAVRNLPFLNAVIHEGLRLCPPLPWVLPRIVPEGGSVVCGTWLPAGVMSPPLPLPSLRLTGVSQTPVSIQAYTLNRDPALFHRSTSFLPERWLPSSASDPDSCFFNDQRQAVRPFTIGPLACLGQQLAWAEMRLILAKLVWTFDFQATSGECVRWEDLRTYLLVERKPINVRISLRNVTQGSK</sequence>
<dbReference type="SUPFAM" id="SSF48264">
    <property type="entry name" value="Cytochrome P450"/>
    <property type="match status" value="1"/>
</dbReference>
<reference evidence="3 4" key="1">
    <citation type="journal article" date="2018" name="IMA Fungus">
        <title>IMA Genome-F 9: Draft genome sequence of Annulohypoxylon stygium, Aspergillus mulundensis, Berkeleyomyces basicola (syn. Thielaviopsis basicola), Ceratocystis smalleyi, two Cercospora beticola strains, Coleophoma cylindrospora, Fusarium fracticaudum, Phialophora cf. hyalina, and Morchella septimelata.</title>
        <authorList>
            <person name="Wingfield B.D."/>
            <person name="Bills G.F."/>
            <person name="Dong Y."/>
            <person name="Huang W."/>
            <person name="Nel W.J."/>
            <person name="Swalarsk-Parry B.S."/>
            <person name="Vaghefi N."/>
            <person name="Wilken P.M."/>
            <person name="An Z."/>
            <person name="de Beer Z.W."/>
            <person name="De Vos L."/>
            <person name="Chen L."/>
            <person name="Duong T.A."/>
            <person name="Gao Y."/>
            <person name="Hammerbacher A."/>
            <person name="Kikkert J.R."/>
            <person name="Li Y."/>
            <person name="Li H."/>
            <person name="Li K."/>
            <person name="Li Q."/>
            <person name="Liu X."/>
            <person name="Ma X."/>
            <person name="Naidoo K."/>
            <person name="Pethybridge S.J."/>
            <person name="Sun J."/>
            <person name="Steenkamp E.T."/>
            <person name="van der Nest M.A."/>
            <person name="van Wyk S."/>
            <person name="Wingfield M.J."/>
            <person name="Xiong C."/>
            <person name="Yue Q."/>
            <person name="Zhang X."/>
        </authorList>
    </citation>
    <scope>NUCLEOTIDE SEQUENCE [LARGE SCALE GENOMIC DNA]</scope>
    <source>
        <strain evidence="3 4">DSM 5745</strain>
    </source>
</reference>
<evidence type="ECO:0000313" key="3">
    <source>
        <dbReference type="EMBL" id="RDW63132.1"/>
    </source>
</evidence>
<dbReference type="STRING" id="1810919.A0A3D8QMV7"/>
<evidence type="ECO:0000313" key="4">
    <source>
        <dbReference type="Proteomes" id="UP000256690"/>
    </source>
</evidence>
<evidence type="ECO:0000256" key="2">
    <source>
        <dbReference type="PIRSR" id="PIRSR602401-1"/>
    </source>
</evidence>
<dbReference type="GO" id="GO:0004497">
    <property type="term" value="F:monooxygenase activity"/>
    <property type="evidence" value="ECO:0007669"/>
    <property type="project" value="InterPro"/>
</dbReference>
<dbReference type="InterPro" id="IPR001128">
    <property type="entry name" value="Cyt_P450"/>
</dbReference>
<dbReference type="Pfam" id="PF00067">
    <property type="entry name" value="p450"/>
    <property type="match status" value="2"/>
</dbReference>
<dbReference type="InterPro" id="IPR002401">
    <property type="entry name" value="Cyt_P450_E_grp-I"/>
</dbReference>
<dbReference type="GO" id="GO:0005506">
    <property type="term" value="F:iron ion binding"/>
    <property type="evidence" value="ECO:0007669"/>
    <property type="project" value="InterPro"/>
</dbReference>
<name>A0A3D8QMV7_9EURO</name>
<dbReference type="InterPro" id="IPR036396">
    <property type="entry name" value="Cyt_P450_sf"/>
</dbReference>
<keyword evidence="2" id="KW-0349">Heme</keyword>
<feature type="binding site" description="axial binding residue" evidence="2">
    <location>
        <position position="421"/>
    </location>
    <ligand>
        <name>heme</name>
        <dbReference type="ChEBI" id="CHEBI:30413"/>
    </ligand>
    <ligandPart>
        <name>Fe</name>
        <dbReference type="ChEBI" id="CHEBI:18248"/>
    </ligandPart>
</feature>
<dbReference type="GO" id="GO:0044550">
    <property type="term" value="P:secondary metabolite biosynthetic process"/>
    <property type="evidence" value="ECO:0007669"/>
    <property type="project" value="UniProtKB-ARBA"/>
</dbReference>
<organism evidence="3 4">
    <name type="scientific">Aspergillus mulundensis</name>
    <dbReference type="NCBI Taxonomy" id="1810919"/>
    <lineage>
        <taxon>Eukaryota</taxon>
        <taxon>Fungi</taxon>
        <taxon>Dikarya</taxon>
        <taxon>Ascomycota</taxon>
        <taxon>Pezizomycotina</taxon>
        <taxon>Eurotiomycetes</taxon>
        <taxon>Eurotiomycetidae</taxon>
        <taxon>Eurotiales</taxon>
        <taxon>Aspergillaceae</taxon>
        <taxon>Aspergillus</taxon>
        <taxon>Aspergillus subgen. Nidulantes</taxon>
    </lineage>
</organism>
<dbReference type="PANTHER" id="PTHR24305">
    <property type="entry name" value="CYTOCHROME P450"/>
    <property type="match status" value="1"/>
</dbReference>
<dbReference type="AlphaFoldDB" id="A0A3D8QMV7"/>
<comment type="cofactor">
    <cofactor evidence="2">
        <name>heme</name>
        <dbReference type="ChEBI" id="CHEBI:30413"/>
    </cofactor>
</comment>
<comment type="similarity">
    <text evidence="1">Belongs to the cytochrome P450 family.</text>
</comment>
<dbReference type="PRINTS" id="PR00463">
    <property type="entry name" value="EP450I"/>
</dbReference>
<evidence type="ECO:0008006" key="5">
    <source>
        <dbReference type="Google" id="ProtNLM"/>
    </source>
</evidence>
<gene>
    <name evidence="3" type="ORF">DSM5745_10243</name>
</gene>
<keyword evidence="2" id="KW-0479">Metal-binding</keyword>
<dbReference type="CDD" id="cd11058">
    <property type="entry name" value="CYP60B-like"/>
    <property type="match status" value="1"/>
</dbReference>
<dbReference type="PRINTS" id="PR00385">
    <property type="entry name" value="P450"/>
</dbReference>
<comment type="caution">
    <text evidence="3">The sequence shown here is derived from an EMBL/GenBank/DDBJ whole genome shotgun (WGS) entry which is preliminary data.</text>
</comment>
<dbReference type="Gene3D" id="1.10.630.10">
    <property type="entry name" value="Cytochrome P450"/>
    <property type="match status" value="1"/>
</dbReference>
<dbReference type="GO" id="GO:0020037">
    <property type="term" value="F:heme binding"/>
    <property type="evidence" value="ECO:0007669"/>
    <property type="project" value="InterPro"/>
</dbReference>
<dbReference type="InterPro" id="IPR050121">
    <property type="entry name" value="Cytochrome_P450_monoxygenase"/>
</dbReference>
<dbReference type="GeneID" id="38120613"/>
<dbReference type="PANTHER" id="PTHR24305:SF199">
    <property type="entry name" value="P450, PUTATIVE (EUROFUNG)-RELATED"/>
    <property type="match status" value="1"/>
</dbReference>
<accession>A0A3D8QMV7</accession>